<dbReference type="SUPFAM" id="SSF54427">
    <property type="entry name" value="NTF2-like"/>
    <property type="match status" value="1"/>
</dbReference>
<keyword evidence="2" id="KW-1185">Reference proteome</keyword>
<dbReference type="Proteomes" id="UP000292110">
    <property type="component" value="Unassembled WGS sequence"/>
</dbReference>
<evidence type="ECO:0000313" key="1">
    <source>
        <dbReference type="EMBL" id="RZF57076.1"/>
    </source>
</evidence>
<protein>
    <submittedName>
        <fullName evidence="1">Nuclear transport factor 2 family protein</fullName>
    </submittedName>
</protein>
<dbReference type="EMBL" id="SGIM01000001">
    <property type="protein sequence ID" value="RZF57076.1"/>
    <property type="molecule type" value="Genomic_DNA"/>
</dbReference>
<proteinExistence type="predicted"/>
<sequence>MTNQLPLPVAQQIKAINDNKESTWLNLFTSDAIVNDWGRVFQGHQKIKAWSDKEFIGAHGQLTVIKAETKGNQVTLNANWRSHFYTGKSRFIFIVDGKKIREMRITSLK</sequence>
<accession>A0A4V2DBE9</accession>
<organism evidence="1 2">
    <name type="scientific">Acinetobacter halotolerans</name>
    <dbReference type="NCBI Taxonomy" id="1752076"/>
    <lineage>
        <taxon>Bacteria</taxon>
        <taxon>Pseudomonadati</taxon>
        <taxon>Pseudomonadota</taxon>
        <taxon>Gammaproteobacteria</taxon>
        <taxon>Moraxellales</taxon>
        <taxon>Moraxellaceae</taxon>
        <taxon>Acinetobacter</taxon>
    </lineage>
</organism>
<name>A0A4V2DBE9_9GAMM</name>
<dbReference type="Gene3D" id="3.10.450.50">
    <property type="match status" value="1"/>
</dbReference>
<gene>
    <name evidence="1" type="ORF">EXE30_01040</name>
</gene>
<evidence type="ECO:0000313" key="2">
    <source>
        <dbReference type="Proteomes" id="UP000292110"/>
    </source>
</evidence>
<dbReference type="InterPro" id="IPR032710">
    <property type="entry name" value="NTF2-like_dom_sf"/>
</dbReference>
<dbReference type="AlphaFoldDB" id="A0A4V2DBE9"/>
<reference evidence="1 2" key="1">
    <citation type="submission" date="2019-02" db="EMBL/GenBank/DDBJ databases">
        <title>The draft genome of Acinetobacter halotolerans strain JCM 31009.</title>
        <authorList>
            <person name="Qin J."/>
            <person name="Feng Y."/>
            <person name="Nemec A."/>
            <person name="Zong Z."/>
        </authorList>
    </citation>
    <scope>NUCLEOTIDE SEQUENCE [LARGE SCALE GENOMIC DNA]</scope>
    <source>
        <strain evidence="1 2">JCM 31009</strain>
    </source>
</reference>
<comment type="caution">
    <text evidence="1">The sequence shown here is derived from an EMBL/GenBank/DDBJ whole genome shotgun (WGS) entry which is preliminary data.</text>
</comment>